<dbReference type="Proteomes" id="UP000527355">
    <property type="component" value="Unassembled WGS sequence"/>
</dbReference>
<organism evidence="2 3">
    <name type="scientific">Myotis myotis</name>
    <name type="common">Greater mouse-eared bat</name>
    <name type="synonym">Vespertilio myotis</name>
    <dbReference type="NCBI Taxonomy" id="51298"/>
    <lineage>
        <taxon>Eukaryota</taxon>
        <taxon>Metazoa</taxon>
        <taxon>Chordata</taxon>
        <taxon>Craniata</taxon>
        <taxon>Vertebrata</taxon>
        <taxon>Euteleostomi</taxon>
        <taxon>Mammalia</taxon>
        <taxon>Eutheria</taxon>
        <taxon>Laurasiatheria</taxon>
        <taxon>Chiroptera</taxon>
        <taxon>Yangochiroptera</taxon>
        <taxon>Vespertilionidae</taxon>
        <taxon>Myotis</taxon>
    </lineage>
</organism>
<evidence type="ECO:0000256" key="1">
    <source>
        <dbReference type="SAM" id="MobiDB-lite"/>
    </source>
</evidence>
<sequence>MSKLWRRGSTSGAMEAPEPGEALELSLAGAHGHGVHKKKHKKHKKKHKKKHHQEEEAGPTQPSPAKPQLKLKIKLGGQVLGTKSVPTFTVIPEGPRSPSPLMVVDNEEEPMEGGPHGALQQRGTGFHPFLPTWRPHPRTSVSAATPAWPSSAVFGPWLSAPAPLRLLPHRPGTLQPAVLPHQPADAPGETRRPRVPPFGYLRPVTRTLYPPPCPIQCLPY</sequence>
<gene>
    <name evidence="2" type="ORF">mMyoMyo1_006844</name>
</gene>
<proteinExistence type="predicted"/>
<keyword evidence="3" id="KW-1185">Reference proteome</keyword>
<evidence type="ECO:0000313" key="3">
    <source>
        <dbReference type="Proteomes" id="UP000527355"/>
    </source>
</evidence>
<dbReference type="EMBL" id="JABWUV010000014">
    <property type="protein sequence ID" value="KAF6307972.1"/>
    <property type="molecule type" value="Genomic_DNA"/>
</dbReference>
<dbReference type="AlphaFoldDB" id="A0A7J7U575"/>
<comment type="caution">
    <text evidence="2">The sequence shown here is derived from an EMBL/GenBank/DDBJ whole genome shotgun (WGS) entry which is preliminary data.</text>
</comment>
<accession>A0A7J7U575</accession>
<protein>
    <submittedName>
        <fullName evidence="2">INO80 complex subunit B</fullName>
    </submittedName>
</protein>
<evidence type="ECO:0000313" key="2">
    <source>
        <dbReference type="EMBL" id="KAF6307972.1"/>
    </source>
</evidence>
<name>A0A7J7U575_MYOMY</name>
<dbReference type="VEuPathDB" id="HostDB:GeneID_118668836"/>
<reference evidence="2 3" key="1">
    <citation type="journal article" date="2020" name="Nature">
        <title>Six reference-quality genomes reveal evolution of bat adaptations.</title>
        <authorList>
            <person name="Jebb D."/>
            <person name="Huang Z."/>
            <person name="Pippel M."/>
            <person name="Hughes G.M."/>
            <person name="Lavrichenko K."/>
            <person name="Devanna P."/>
            <person name="Winkler S."/>
            <person name="Jermiin L.S."/>
            <person name="Skirmuntt E.C."/>
            <person name="Katzourakis A."/>
            <person name="Burkitt-Gray L."/>
            <person name="Ray D.A."/>
            <person name="Sullivan K.A.M."/>
            <person name="Roscito J.G."/>
            <person name="Kirilenko B.M."/>
            <person name="Davalos L.M."/>
            <person name="Corthals A.P."/>
            <person name="Power M.L."/>
            <person name="Jones G."/>
            <person name="Ransome R.D."/>
            <person name="Dechmann D.K.N."/>
            <person name="Locatelli A.G."/>
            <person name="Puechmaille S.J."/>
            <person name="Fedrigo O."/>
            <person name="Jarvis E.D."/>
            <person name="Hiller M."/>
            <person name="Vernes S.C."/>
            <person name="Myers E.W."/>
            <person name="Teeling E.C."/>
        </authorList>
    </citation>
    <scope>NUCLEOTIDE SEQUENCE [LARGE SCALE GENOMIC DNA]</scope>
    <source>
        <strain evidence="2">MMyoMyo1</strain>
        <tissue evidence="2">Flight muscle</tissue>
    </source>
</reference>
<feature type="compositionally biased region" description="Basic residues" evidence="1">
    <location>
        <begin position="33"/>
        <end position="51"/>
    </location>
</feature>
<feature type="region of interest" description="Disordered" evidence="1">
    <location>
        <begin position="1"/>
        <end position="68"/>
    </location>
</feature>